<dbReference type="InterPro" id="IPR051673">
    <property type="entry name" value="SSDNA_exonuclease_RecJ"/>
</dbReference>
<comment type="similarity">
    <text evidence="1">Belongs to the RecJ family.</text>
</comment>
<feature type="domain" description="RecJ OB" evidence="8">
    <location>
        <begin position="469"/>
        <end position="565"/>
    </location>
</feature>
<dbReference type="EMBL" id="RDQM01000005">
    <property type="protein sequence ID" value="RMW99211.1"/>
    <property type="molecule type" value="Genomic_DNA"/>
</dbReference>
<dbReference type="InterPro" id="IPR001667">
    <property type="entry name" value="DDH_dom"/>
</dbReference>
<keyword evidence="5 9" id="KW-0269">Exonuclease</keyword>
<dbReference type="Pfam" id="PF01368">
    <property type="entry name" value="DHH"/>
    <property type="match status" value="1"/>
</dbReference>
<dbReference type="InterPro" id="IPR003156">
    <property type="entry name" value="DHHA1_dom"/>
</dbReference>
<dbReference type="InterPro" id="IPR004610">
    <property type="entry name" value="RecJ"/>
</dbReference>
<dbReference type="GO" id="GO:0008409">
    <property type="term" value="F:5'-3' exonuclease activity"/>
    <property type="evidence" value="ECO:0007669"/>
    <property type="project" value="InterPro"/>
</dbReference>
<dbReference type="Pfam" id="PF02272">
    <property type="entry name" value="DHHA1"/>
    <property type="match status" value="1"/>
</dbReference>
<evidence type="ECO:0000313" key="9">
    <source>
        <dbReference type="EMBL" id="RMW99211.1"/>
    </source>
</evidence>
<dbReference type="Gene3D" id="3.10.310.30">
    <property type="match status" value="1"/>
</dbReference>
<protein>
    <recommendedName>
        <fullName evidence="2">Single-stranded-DNA-specific exonuclease RecJ</fullName>
    </recommendedName>
</protein>
<dbReference type="NCBIfam" id="TIGR00644">
    <property type="entry name" value="recJ"/>
    <property type="match status" value="1"/>
</dbReference>
<accession>A0A3M6Q9R6</accession>
<feature type="domain" description="DHHA1" evidence="7">
    <location>
        <begin position="355"/>
        <end position="455"/>
    </location>
</feature>
<evidence type="ECO:0000256" key="5">
    <source>
        <dbReference type="ARBA" id="ARBA00022839"/>
    </source>
</evidence>
<sequence length="579" mass="62078">MRFLPRPIPAQAVHTLQQAGTHPLLAQLFAARGVVSAEELDQRLQALLPPAPLKGIDAAAALLADAIAQQRRIVVVADYDCDGATACTVALRGLRMLGAAQVDYLVPNRIEDGYGLTPRLAERVHALGGQLLVTVDNGIASLDGVAHARALGMQVLVTDHHLPAAALPEADALVNPNQPGCAFASKNLAGVGVMFYVLLALRGLLRARGAFDARSQPRLDALLPLVALGTVADVVPLDANNRLLASQGLARMRAGHMPPGMRALFELSRRNAAHAHAGDLAFALAPRLNAAGRLTDMTLGIECLLTDDPARAEELAQILDDINRQRRSLESDMKQVAIGSVLQRLARNTRMPAAITVADGGFHEGVVGIVAARIKEQFHRPTFVFAPSAAQDGGGLLKGSGRSIAGFHLRDALDLLAKRHPQVLEKFGGHAMAAGCTLRAEHLETFQSALQTIAEEWLDEAALTGATWVDGPLPAHYRNVETADALQSQVWGQGFAAPLFMEPLHVLEQRVVAGKHLSLQLLHQGQVVEGIWFGRTERLPAQAHLAYRLETDTWMGRKRLRFLIEAMAQPQRGQAVAGA</sequence>
<evidence type="ECO:0000313" key="10">
    <source>
        <dbReference type="Proteomes" id="UP000267521"/>
    </source>
</evidence>
<dbReference type="AlphaFoldDB" id="A0A3M6Q9R6"/>
<name>A0A3M6Q9R6_9BURK</name>
<feature type="domain" description="DDH" evidence="6">
    <location>
        <begin position="72"/>
        <end position="230"/>
    </location>
</feature>
<dbReference type="RefSeq" id="WP_122237988.1">
    <property type="nucleotide sequence ID" value="NZ_RDQM01000005.1"/>
</dbReference>
<dbReference type="GO" id="GO:0003676">
    <property type="term" value="F:nucleic acid binding"/>
    <property type="evidence" value="ECO:0007669"/>
    <property type="project" value="InterPro"/>
</dbReference>
<keyword evidence="3" id="KW-0540">Nuclease</keyword>
<reference evidence="9 10" key="1">
    <citation type="submission" date="2018-10" db="EMBL/GenBank/DDBJ databases">
        <title>Comamonadaceae CDC group NO-1 genome sequencing and assembly.</title>
        <authorList>
            <person name="Bernier A.-M."/>
            <person name="Bernard K."/>
        </authorList>
    </citation>
    <scope>NUCLEOTIDE SEQUENCE [LARGE SCALE GENOMIC DNA]</scope>
    <source>
        <strain evidence="9 10">NML970147</strain>
    </source>
</reference>
<comment type="caution">
    <text evidence="9">The sequence shown here is derived from an EMBL/GenBank/DDBJ whole genome shotgun (WGS) entry which is preliminary data.</text>
</comment>
<evidence type="ECO:0000256" key="3">
    <source>
        <dbReference type="ARBA" id="ARBA00022722"/>
    </source>
</evidence>
<dbReference type="InterPro" id="IPR041122">
    <property type="entry name" value="RecJ_OB"/>
</dbReference>
<gene>
    <name evidence="9" type="primary">recJ</name>
    <name evidence="9" type="ORF">EBQ26_05370</name>
</gene>
<dbReference type="Proteomes" id="UP000267521">
    <property type="component" value="Unassembled WGS sequence"/>
</dbReference>
<dbReference type="InterPro" id="IPR038763">
    <property type="entry name" value="DHH_sf"/>
</dbReference>
<evidence type="ECO:0000259" key="8">
    <source>
        <dbReference type="Pfam" id="PF17768"/>
    </source>
</evidence>
<dbReference type="PANTHER" id="PTHR30255">
    <property type="entry name" value="SINGLE-STRANDED-DNA-SPECIFIC EXONUCLEASE RECJ"/>
    <property type="match status" value="1"/>
</dbReference>
<dbReference type="GO" id="GO:0006281">
    <property type="term" value="P:DNA repair"/>
    <property type="evidence" value="ECO:0007669"/>
    <property type="project" value="InterPro"/>
</dbReference>
<keyword evidence="4" id="KW-0378">Hydrolase</keyword>
<organism evidence="9 10">
    <name type="scientific">Allofranklinella schreckenbergeri</name>
    <dbReference type="NCBI Taxonomy" id="1076744"/>
    <lineage>
        <taxon>Bacteria</taxon>
        <taxon>Pseudomonadati</taxon>
        <taxon>Pseudomonadota</taxon>
        <taxon>Betaproteobacteria</taxon>
        <taxon>Burkholderiales</taxon>
        <taxon>Comamonadaceae</taxon>
        <taxon>Allofranklinella</taxon>
    </lineage>
</organism>
<dbReference type="GO" id="GO:0006310">
    <property type="term" value="P:DNA recombination"/>
    <property type="evidence" value="ECO:0007669"/>
    <property type="project" value="InterPro"/>
</dbReference>
<evidence type="ECO:0000256" key="4">
    <source>
        <dbReference type="ARBA" id="ARBA00022801"/>
    </source>
</evidence>
<proteinExistence type="inferred from homology"/>
<evidence type="ECO:0000256" key="2">
    <source>
        <dbReference type="ARBA" id="ARBA00019841"/>
    </source>
</evidence>
<dbReference type="FunFam" id="3.90.1640.30:FF:000001">
    <property type="entry name" value="Single-stranded-DNA-specific exonuclease RecJ"/>
    <property type="match status" value="1"/>
</dbReference>
<dbReference type="Pfam" id="PF17768">
    <property type="entry name" value="RecJ_OB"/>
    <property type="match status" value="1"/>
</dbReference>
<dbReference type="SUPFAM" id="SSF64182">
    <property type="entry name" value="DHH phosphoesterases"/>
    <property type="match status" value="1"/>
</dbReference>
<evidence type="ECO:0000256" key="1">
    <source>
        <dbReference type="ARBA" id="ARBA00005915"/>
    </source>
</evidence>
<dbReference type="PANTHER" id="PTHR30255:SF2">
    <property type="entry name" value="SINGLE-STRANDED-DNA-SPECIFIC EXONUCLEASE RECJ"/>
    <property type="match status" value="1"/>
</dbReference>
<evidence type="ECO:0000259" key="7">
    <source>
        <dbReference type="Pfam" id="PF02272"/>
    </source>
</evidence>
<evidence type="ECO:0000259" key="6">
    <source>
        <dbReference type="Pfam" id="PF01368"/>
    </source>
</evidence>
<dbReference type="Gene3D" id="3.90.1640.30">
    <property type="match status" value="1"/>
</dbReference>